<comment type="subcellular location">
    <subcellularLocation>
        <location evidence="1">Membrane</location>
        <topology evidence="1">Multi-pass membrane protein</topology>
    </subcellularLocation>
</comment>
<dbReference type="PANTHER" id="PTHR12107">
    <property type="entry name" value="VOLTAGE-DEPENDENT CALCIUM CHANNEL GAMMA SUBUNIT"/>
    <property type="match status" value="1"/>
</dbReference>
<dbReference type="Pfam" id="PF13903">
    <property type="entry name" value="Claudin_2"/>
    <property type="match status" value="1"/>
</dbReference>
<sequence>MSQSSSGICTSAASTADQKHQAADEATRMRKKTLVGVSVGAGIVGAALMIIAVSTPFWVRMAERVYVGDLVDFAGVPRKLLAQASGMENPEIVAWWMAGLWYTCTIYEQSNSTAIMKMHKWREENANLWPTTAAPATGAMPPAGGGGGGGFVVGNDVCYFITYGGDGLTKLSGSGVTAEVLRKMTRSTPCHLLTMLLLIIGTALTIMGFRGLDRFVILGAIGHILAGMMCALGIILYISAINDEATNSSKSGNDAKFRYWYGVSFFLAGTSFVFSQITAVINISLYLQRYKGSLASMSKIVPGIASHVDVEGDPEVVGEQEQLNPNHVIQEDMQFPQATV</sequence>
<feature type="transmembrane region" description="Helical" evidence="5">
    <location>
        <begin position="34"/>
        <end position="59"/>
    </location>
</feature>
<evidence type="ECO:0000256" key="3">
    <source>
        <dbReference type="ARBA" id="ARBA00022989"/>
    </source>
</evidence>
<evidence type="ECO:0000256" key="2">
    <source>
        <dbReference type="ARBA" id="ARBA00022692"/>
    </source>
</evidence>
<keyword evidence="2 5" id="KW-0812">Transmembrane</keyword>
<gene>
    <name evidence="7" type="primary">LOC106806828</name>
</gene>
<dbReference type="Gene3D" id="1.20.140.150">
    <property type="match status" value="1"/>
</dbReference>
<evidence type="ECO:0000256" key="1">
    <source>
        <dbReference type="ARBA" id="ARBA00004141"/>
    </source>
</evidence>
<keyword evidence="3 5" id="KW-1133">Transmembrane helix</keyword>
<dbReference type="Proteomes" id="UP000695022">
    <property type="component" value="Unplaced"/>
</dbReference>
<name>A0ABM1DWW4_PRICU</name>
<proteinExistence type="predicted"/>
<evidence type="ECO:0000256" key="5">
    <source>
        <dbReference type="SAM" id="Phobius"/>
    </source>
</evidence>
<dbReference type="RefSeq" id="XP_014664435.1">
    <property type="nucleotide sequence ID" value="XM_014808949.1"/>
</dbReference>
<accession>A0ABM1DWW4</accession>
<feature type="transmembrane region" description="Helical" evidence="5">
    <location>
        <begin position="191"/>
        <end position="209"/>
    </location>
</feature>
<reference evidence="7" key="1">
    <citation type="submission" date="2025-08" db="UniProtKB">
        <authorList>
            <consortium name="RefSeq"/>
        </authorList>
    </citation>
    <scope>IDENTIFICATION</scope>
</reference>
<dbReference type="GeneID" id="106806828"/>
<dbReference type="PANTHER" id="PTHR12107:SF0">
    <property type="entry name" value="STARGAZIN (MAMMALIAN CALCIUM CHANNEL) HOMOLOG"/>
    <property type="match status" value="1"/>
</dbReference>
<keyword evidence="6" id="KW-1185">Reference proteome</keyword>
<feature type="transmembrane region" description="Helical" evidence="5">
    <location>
        <begin position="259"/>
        <end position="287"/>
    </location>
</feature>
<dbReference type="InterPro" id="IPR051072">
    <property type="entry name" value="CACNG_subunit"/>
</dbReference>
<evidence type="ECO:0000256" key="4">
    <source>
        <dbReference type="ARBA" id="ARBA00023136"/>
    </source>
</evidence>
<dbReference type="InterPro" id="IPR004031">
    <property type="entry name" value="PMP22/EMP/MP20/Claudin"/>
</dbReference>
<evidence type="ECO:0000313" key="6">
    <source>
        <dbReference type="Proteomes" id="UP000695022"/>
    </source>
</evidence>
<evidence type="ECO:0000313" key="7">
    <source>
        <dbReference type="RefSeq" id="XP_014664435.1"/>
    </source>
</evidence>
<organism evidence="6 7">
    <name type="scientific">Priapulus caudatus</name>
    <name type="common">Priapulid worm</name>
    <dbReference type="NCBI Taxonomy" id="37621"/>
    <lineage>
        <taxon>Eukaryota</taxon>
        <taxon>Metazoa</taxon>
        <taxon>Ecdysozoa</taxon>
        <taxon>Scalidophora</taxon>
        <taxon>Priapulida</taxon>
        <taxon>Priapulimorpha</taxon>
        <taxon>Priapulimorphida</taxon>
        <taxon>Priapulidae</taxon>
        <taxon>Priapulus</taxon>
    </lineage>
</organism>
<protein>
    <submittedName>
        <fullName evidence="7">Uncharacterized protein LOC106806828</fullName>
    </submittedName>
</protein>
<feature type="transmembrane region" description="Helical" evidence="5">
    <location>
        <begin position="216"/>
        <end position="239"/>
    </location>
</feature>
<keyword evidence="4 5" id="KW-0472">Membrane</keyword>